<reference evidence="1 2" key="1">
    <citation type="journal article" date="2016" name="Antonie Van Leeuwenhoek">
        <title>Bacillus depressus sp. nov., isolated from soil of a sunflower field.</title>
        <authorList>
            <person name="Wei X."/>
            <person name="Xin D."/>
            <person name="Xin Y."/>
            <person name="Zhang H."/>
            <person name="Wang T."/>
            <person name="Zhang J."/>
        </authorList>
    </citation>
    <scope>NUCLEOTIDE SEQUENCE [LARGE SCALE GENOMIC DNA]</scope>
    <source>
        <strain evidence="1 2">BZ1</strain>
    </source>
</reference>
<protein>
    <submittedName>
        <fullName evidence="1">Uncharacterized protein</fullName>
    </submittedName>
</protein>
<dbReference type="OrthoDB" id="2933559at2"/>
<evidence type="ECO:0000313" key="2">
    <source>
        <dbReference type="Proteomes" id="UP000481030"/>
    </source>
</evidence>
<gene>
    <name evidence="1" type="ORF">F7731_06170</name>
</gene>
<proteinExistence type="predicted"/>
<keyword evidence="2" id="KW-1185">Reference proteome</keyword>
<dbReference type="EMBL" id="WBOS01000002">
    <property type="protein sequence ID" value="KAB2337205.1"/>
    <property type="molecule type" value="Genomic_DNA"/>
</dbReference>
<accession>A0A6L3V8T8</accession>
<name>A0A6L3V8T8_9BACI</name>
<evidence type="ECO:0000313" key="1">
    <source>
        <dbReference type="EMBL" id="KAB2337205.1"/>
    </source>
</evidence>
<dbReference type="AlphaFoldDB" id="A0A6L3V8T8"/>
<comment type="caution">
    <text evidence="1">The sequence shown here is derived from an EMBL/GenBank/DDBJ whole genome shotgun (WGS) entry which is preliminary data.</text>
</comment>
<dbReference type="RefSeq" id="WP_151533893.1">
    <property type="nucleotide sequence ID" value="NZ_WBOS01000002.1"/>
</dbReference>
<sequence>MDREFESEKKYIQSDRLTQFMFGRSEQPSTINLKDDGNIEISDGTKIVEDKTEEVDYENLNERYHRNRFDDLMFGERPHHSSRGRTSDIPLADHLNHIINNIDFMELMDNIDTLVSSAKQLKPLYSKVTPFFTQFLNKK</sequence>
<organism evidence="1 2">
    <name type="scientific">Cytobacillus depressus</name>
    <dbReference type="NCBI Taxonomy" id="1602942"/>
    <lineage>
        <taxon>Bacteria</taxon>
        <taxon>Bacillati</taxon>
        <taxon>Bacillota</taxon>
        <taxon>Bacilli</taxon>
        <taxon>Bacillales</taxon>
        <taxon>Bacillaceae</taxon>
        <taxon>Cytobacillus</taxon>
    </lineage>
</organism>
<dbReference type="Proteomes" id="UP000481030">
    <property type="component" value="Unassembled WGS sequence"/>
</dbReference>